<organism evidence="2">
    <name type="scientific">viral metagenome</name>
    <dbReference type="NCBI Taxonomy" id="1070528"/>
    <lineage>
        <taxon>unclassified sequences</taxon>
        <taxon>metagenomes</taxon>
        <taxon>organismal metagenomes</taxon>
    </lineage>
</organism>
<accession>A0A6C0L9I4</accession>
<dbReference type="EMBL" id="MN740439">
    <property type="protein sequence ID" value="QHU26334.1"/>
    <property type="molecule type" value="Genomic_DNA"/>
</dbReference>
<sequence length="580" mass="65533">MSSGARNNNSVTFLTSIPAGSVLRALKVKSLTDFKKLVQSKPGAGTDKAGALILQGLIIKKFKTQIPKGSPDLAKRLSYFRSANFLKNFLTDIPARDQWDENKSETSYTAWFNTLFSVCFSDWRESKLIVTGNPEQCKRALYGNTKPNTNPRCYLCGDLFLKKHDTKECEHVLPVVSALSHLWLTQERIDRYTQGEKNALRLEYDWAHRCCNQIKSNYEFIILNYKSQRYNLNTPLIQTYYNHLRDSAKYDCSLIKLKNIPPSIREGLNARLAAITRIINDNIQSLGSLDMYHLLIKFKVLSAFTDEIFLEALTGDGQTLVRRSTDPEVLRASREANALREKEIQAAEDAFYSYKKQAAERRRKKYESAENPGPPANNASTVANEMTNLVGGNVQLNNSEMNQQTNADVIVTQFAPFDEELAFPASFLQLIGMPEDAPLDMIGDYAVNYILTSPRYEPTEQQVDAFLIEQGVLSPTVPFTIPQSNKIPNFKFSLSKVPNSRMTNSRVYNVPSTPRPNLKAKRRLPLSPINEGEENNNAGTPDKRFRFAPSEVLTVEGGKRTTRKRNVKAKGKAKKRSTRT</sequence>
<proteinExistence type="predicted"/>
<evidence type="ECO:0000313" key="2">
    <source>
        <dbReference type="EMBL" id="QHU26334.1"/>
    </source>
</evidence>
<name>A0A6C0L9I4_9ZZZZ</name>
<dbReference type="AlphaFoldDB" id="A0A6C0L9I4"/>
<reference evidence="2" key="1">
    <citation type="journal article" date="2020" name="Nature">
        <title>Giant virus diversity and host interactions through global metagenomics.</title>
        <authorList>
            <person name="Schulz F."/>
            <person name="Roux S."/>
            <person name="Paez-Espino D."/>
            <person name="Jungbluth S."/>
            <person name="Walsh D.A."/>
            <person name="Denef V.J."/>
            <person name="McMahon K.D."/>
            <person name="Konstantinidis K.T."/>
            <person name="Eloe-Fadrosh E.A."/>
            <person name="Kyrpides N.C."/>
            <person name="Woyke T."/>
        </authorList>
    </citation>
    <scope>NUCLEOTIDE SEQUENCE</scope>
    <source>
        <strain evidence="2">GVMAG-M-3300027759-16</strain>
    </source>
</reference>
<feature type="compositionally biased region" description="Basic residues" evidence="1">
    <location>
        <begin position="560"/>
        <end position="580"/>
    </location>
</feature>
<protein>
    <submittedName>
        <fullName evidence="2">Uncharacterized protein</fullName>
    </submittedName>
</protein>
<evidence type="ECO:0000256" key="1">
    <source>
        <dbReference type="SAM" id="MobiDB-lite"/>
    </source>
</evidence>
<feature type="region of interest" description="Disordered" evidence="1">
    <location>
        <begin position="504"/>
        <end position="580"/>
    </location>
</feature>